<comment type="caution">
    <text evidence="2">The sequence shown here is derived from an EMBL/GenBank/DDBJ whole genome shotgun (WGS) entry which is preliminary data.</text>
</comment>
<name>A0A553HRF5_9PEZI</name>
<dbReference type="STRING" id="2512241.A0A553HRF5"/>
<gene>
    <name evidence="2" type="ORF">FHL15_008679</name>
</gene>
<proteinExistence type="predicted"/>
<dbReference type="OrthoDB" id="4525115at2759"/>
<dbReference type="AlphaFoldDB" id="A0A553HRF5"/>
<accession>A0A553HRF5</accession>
<sequence>MSLPRVTTKWDPNVHEDILVAINDVLKLTREDWARVIQALHAMGHSFTESALNADLGGDPSPPLYYTPNLFSSHFLLDLQPGFCSDNFSIPTYTVDIVPSHLHYSYQDSAMTTNAGGQTIWSDKTRSDLLQAIFDVCPPSKHWEAISVQLREKGYTYSYSAALQHLQKLKKKEGDKKNEKNEDEQATPKKAKAAAGRAKKTGGIPGTPSQKKRNRMNADMDEDEDEVKVKKLKFEPQAPNLGQYYEDEPNPPSDGEI</sequence>
<feature type="region of interest" description="Disordered" evidence="1">
    <location>
        <begin position="170"/>
        <end position="257"/>
    </location>
</feature>
<evidence type="ECO:0000256" key="1">
    <source>
        <dbReference type="SAM" id="MobiDB-lite"/>
    </source>
</evidence>
<organism evidence="2 3">
    <name type="scientific">Xylaria flabelliformis</name>
    <dbReference type="NCBI Taxonomy" id="2512241"/>
    <lineage>
        <taxon>Eukaryota</taxon>
        <taxon>Fungi</taxon>
        <taxon>Dikarya</taxon>
        <taxon>Ascomycota</taxon>
        <taxon>Pezizomycotina</taxon>
        <taxon>Sordariomycetes</taxon>
        <taxon>Xylariomycetidae</taxon>
        <taxon>Xylariales</taxon>
        <taxon>Xylariaceae</taxon>
        <taxon>Xylaria</taxon>
    </lineage>
</organism>
<protein>
    <submittedName>
        <fullName evidence="2">Uncharacterized protein</fullName>
    </submittedName>
</protein>
<dbReference type="EMBL" id="VFLP01000055">
    <property type="protein sequence ID" value="TRX90510.1"/>
    <property type="molecule type" value="Genomic_DNA"/>
</dbReference>
<feature type="compositionally biased region" description="Basic residues" evidence="1">
    <location>
        <begin position="189"/>
        <end position="200"/>
    </location>
</feature>
<evidence type="ECO:0000313" key="2">
    <source>
        <dbReference type="EMBL" id="TRX90510.1"/>
    </source>
</evidence>
<feature type="compositionally biased region" description="Acidic residues" evidence="1">
    <location>
        <begin position="245"/>
        <end position="257"/>
    </location>
</feature>
<evidence type="ECO:0000313" key="3">
    <source>
        <dbReference type="Proteomes" id="UP000319160"/>
    </source>
</evidence>
<keyword evidence="3" id="KW-1185">Reference proteome</keyword>
<dbReference type="Proteomes" id="UP000319160">
    <property type="component" value="Unassembled WGS sequence"/>
</dbReference>
<reference evidence="3" key="1">
    <citation type="submission" date="2019-06" db="EMBL/GenBank/DDBJ databases">
        <title>Draft genome sequence of the griseofulvin-producing fungus Xylaria cubensis strain G536.</title>
        <authorList>
            <person name="Mead M.E."/>
            <person name="Raja H.A."/>
            <person name="Steenwyk J.L."/>
            <person name="Knowles S.L."/>
            <person name="Oberlies N.H."/>
            <person name="Rokas A."/>
        </authorList>
    </citation>
    <scope>NUCLEOTIDE SEQUENCE [LARGE SCALE GENOMIC DNA]</scope>
    <source>
        <strain evidence="3">G536</strain>
    </source>
</reference>